<dbReference type="PRINTS" id="PR00455">
    <property type="entry name" value="HTHTETR"/>
</dbReference>
<gene>
    <name evidence="6" type="ORF">D1953_03080</name>
</gene>
<feature type="DNA-binding region" description="H-T-H motif" evidence="4">
    <location>
        <begin position="33"/>
        <end position="52"/>
    </location>
</feature>
<proteinExistence type="predicted"/>
<keyword evidence="2 4" id="KW-0238">DNA-binding</keyword>
<evidence type="ECO:0000259" key="5">
    <source>
        <dbReference type="PROSITE" id="PS50977"/>
    </source>
</evidence>
<dbReference type="RefSeq" id="WP_119115702.1">
    <property type="nucleotide sequence ID" value="NZ_QWVS01000003.1"/>
</dbReference>
<accession>A0A398BGG2</accession>
<dbReference type="PANTHER" id="PTHR30055">
    <property type="entry name" value="HTH-TYPE TRANSCRIPTIONAL REGULATOR RUTR"/>
    <property type="match status" value="1"/>
</dbReference>
<dbReference type="InterPro" id="IPR036271">
    <property type="entry name" value="Tet_transcr_reg_TetR-rel_C_sf"/>
</dbReference>
<dbReference type="PROSITE" id="PS50977">
    <property type="entry name" value="HTH_TETR_2"/>
    <property type="match status" value="1"/>
</dbReference>
<keyword evidence="1" id="KW-0805">Transcription regulation</keyword>
<reference evidence="6 7" key="1">
    <citation type="submission" date="2018-08" db="EMBL/GenBank/DDBJ databases">
        <title>Bacillus jemisoniae sp. nov., Bacillus chryseoplanitiae sp. nov., Bacillus resnikiae sp. nov., and Bacillus frankliniae sp. nov., isolated from Viking spacecraft and associated surfaces.</title>
        <authorList>
            <person name="Seuylemezian A."/>
            <person name="Vaishampayan P."/>
        </authorList>
    </citation>
    <scope>NUCLEOTIDE SEQUENCE [LARGE SCALE GENOMIC DNA]</scope>
    <source>
        <strain evidence="6 7">MA001</strain>
    </source>
</reference>
<keyword evidence="7" id="KW-1185">Reference proteome</keyword>
<dbReference type="SUPFAM" id="SSF46689">
    <property type="entry name" value="Homeodomain-like"/>
    <property type="match status" value="1"/>
</dbReference>
<dbReference type="GO" id="GO:0000976">
    <property type="term" value="F:transcription cis-regulatory region binding"/>
    <property type="evidence" value="ECO:0007669"/>
    <property type="project" value="TreeGrafter"/>
</dbReference>
<evidence type="ECO:0000256" key="4">
    <source>
        <dbReference type="PROSITE-ProRule" id="PRU00335"/>
    </source>
</evidence>
<dbReference type="Pfam" id="PF00440">
    <property type="entry name" value="TetR_N"/>
    <property type="match status" value="1"/>
</dbReference>
<comment type="caution">
    <text evidence="6">The sequence shown here is derived from an EMBL/GenBank/DDBJ whole genome shotgun (WGS) entry which is preliminary data.</text>
</comment>
<dbReference type="AlphaFoldDB" id="A0A398BGG2"/>
<evidence type="ECO:0000256" key="1">
    <source>
        <dbReference type="ARBA" id="ARBA00023015"/>
    </source>
</evidence>
<dbReference type="InterPro" id="IPR001647">
    <property type="entry name" value="HTH_TetR"/>
</dbReference>
<dbReference type="InterPro" id="IPR009057">
    <property type="entry name" value="Homeodomain-like_sf"/>
</dbReference>
<evidence type="ECO:0000313" key="7">
    <source>
        <dbReference type="Proteomes" id="UP000266016"/>
    </source>
</evidence>
<feature type="domain" description="HTH tetR-type" evidence="5">
    <location>
        <begin position="10"/>
        <end position="70"/>
    </location>
</feature>
<evidence type="ECO:0000256" key="2">
    <source>
        <dbReference type="ARBA" id="ARBA00023125"/>
    </source>
</evidence>
<name>A0A398BGG2_9BACI</name>
<dbReference type="SUPFAM" id="SSF48498">
    <property type="entry name" value="Tetracyclin repressor-like, C-terminal domain"/>
    <property type="match status" value="1"/>
</dbReference>
<dbReference type="EMBL" id="QWVS01000003">
    <property type="protein sequence ID" value="RID88714.1"/>
    <property type="molecule type" value="Genomic_DNA"/>
</dbReference>
<evidence type="ECO:0000256" key="3">
    <source>
        <dbReference type="ARBA" id="ARBA00023163"/>
    </source>
</evidence>
<evidence type="ECO:0000313" key="6">
    <source>
        <dbReference type="EMBL" id="RID88714.1"/>
    </source>
</evidence>
<dbReference type="Proteomes" id="UP000266016">
    <property type="component" value="Unassembled WGS sequence"/>
</dbReference>
<protein>
    <submittedName>
        <fullName evidence="6">TetR/AcrR family transcriptional regulator</fullName>
    </submittedName>
</protein>
<dbReference type="GO" id="GO:0003700">
    <property type="term" value="F:DNA-binding transcription factor activity"/>
    <property type="evidence" value="ECO:0007669"/>
    <property type="project" value="TreeGrafter"/>
</dbReference>
<dbReference type="InterPro" id="IPR050109">
    <property type="entry name" value="HTH-type_TetR-like_transc_reg"/>
</dbReference>
<organism evidence="6 7">
    <name type="scientific">Peribacillus asahii</name>
    <dbReference type="NCBI Taxonomy" id="228899"/>
    <lineage>
        <taxon>Bacteria</taxon>
        <taxon>Bacillati</taxon>
        <taxon>Bacillota</taxon>
        <taxon>Bacilli</taxon>
        <taxon>Bacillales</taxon>
        <taxon>Bacillaceae</taxon>
        <taxon>Peribacillus</taxon>
    </lineage>
</organism>
<sequence>MSPRKSVEQELTRDMIIDTARTLFAQSGYQHVSMRKIAQALEYSHGALYYHFQNKAELFYAIVAKDFSLLNHLLIEIMNEELTNTEKVKKILLRFIQFGLDYPNHYELMFLTRNRDIQQHLQMAPVESYEQFAQTLSTLCGSRVTAQAIWSVFLAVHGFVSVHCRNEQTYEEVEGVAKTHIRFMLKGLGIEEEG</sequence>
<dbReference type="PANTHER" id="PTHR30055:SF234">
    <property type="entry name" value="HTH-TYPE TRANSCRIPTIONAL REGULATOR BETI"/>
    <property type="match status" value="1"/>
</dbReference>
<dbReference type="Gene3D" id="1.10.357.10">
    <property type="entry name" value="Tetracycline Repressor, domain 2"/>
    <property type="match status" value="1"/>
</dbReference>
<keyword evidence="3" id="KW-0804">Transcription</keyword>